<dbReference type="NCBIfam" id="TIGR03847">
    <property type="entry name" value="conserved hypothetical protein"/>
    <property type="match status" value="1"/>
</dbReference>
<name>A0A6J6X9N5_9ZZZZ</name>
<dbReference type="EMBL" id="CAFAAJ010000021">
    <property type="protein sequence ID" value="CAB4793811.1"/>
    <property type="molecule type" value="Genomic_DNA"/>
</dbReference>
<gene>
    <name evidence="1" type="ORF">UFOPK3001_00484</name>
</gene>
<dbReference type="InterPro" id="IPR021441">
    <property type="entry name" value="DUF3090"/>
</dbReference>
<dbReference type="AlphaFoldDB" id="A0A6J6X9N5"/>
<reference evidence="1" key="1">
    <citation type="submission" date="2020-05" db="EMBL/GenBank/DDBJ databases">
        <authorList>
            <person name="Chiriac C."/>
            <person name="Salcher M."/>
            <person name="Ghai R."/>
            <person name="Kavagutti S V."/>
        </authorList>
    </citation>
    <scope>NUCLEOTIDE SEQUENCE</scope>
</reference>
<organism evidence="1">
    <name type="scientific">freshwater metagenome</name>
    <dbReference type="NCBI Taxonomy" id="449393"/>
    <lineage>
        <taxon>unclassified sequences</taxon>
        <taxon>metagenomes</taxon>
        <taxon>ecological metagenomes</taxon>
    </lineage>
</organism>
<proteinExistence type="predicted"/>
<protein>
    <submittedName>
        <fullName evidence="1">Unannotated protein</fullName>
    </submittedName>
</protein>
<sequence>MGDLYEFDDVDAFGVGTVGLPGQRTFFVQVRADGNRVTLKCEKQQVAALGQYLQKLLEDLPSPGDRPLERSLDLVAPVEPPSFTIGAIGLAFDQGLDRFVLMLEEFVALDPDTGEPDPEDASDAGRIRFRLTRGQALAFAERSEEIVAAGRPSCTWCGFPMDPDGHPCPRMN</sequence>
<dbReference type="Pfam" id="PF11290">
    <property type="entry name" value="DUF3090"/>
    <property type="match status" value="1"/>
</dbReference>
<evidence type="ECO:0000313" key="1">
    <source>
        <dbReference type="EMBL" id="CAB4793811.1"/>
    </source>
</evidence>
<accession>A0A6J6X9N5</accession>